<comment type="caution">
    <text evidence="8">The sequence shown here is derived from an EMBL/GenBank/DDBJ whole genome shotgun (WGS) entry which is preliminary data.</text>
</comment>
<dbReference type="PANTHER" id="PTHR10165:SF103">
    <property type="entry name" value="PHOSPHOLIPID PHOSPHATASE HOMOLOG 1.2 HOMOLOG"/>
    <property type="match status" value="1"/>
</dbReference>
<dbReference type="AlphaFoldDB" id="A0AAV2HL20"/>
<dbReference type="InterPro" id="IPR000326">
    <property type="entry name" value="PAP2/HPO"/>
</dbReference>
<sequence>MVDKLTVLFVVIEVTLILAIGIISICMRNFLEPFHRGFFKNDQSLMHPYHSSTIPSTLMYLVGFLVPVAAMWVIETLHFKHHVEQRSGDKVPLKIILVHSLWNWFKVVGIFILGAGITHLLTNIPKYSIGRLRPHFFDVCDPDWSKVNDTKGYITADICLGIDQDLIREARLSFPSGHSSMSLYCATVFMIYLNKRFKWNQIKIARPLLQVLAFGMAFYTCLSRISDYKHHWSDVLAGAILGLITGFFIMHRMSEVVFIKSESQRISRSTSLPSNFLDYHSSRLATIEATSF</sequence>
<evidence type="ECO:0000256" key="5">
    <source>
        <dbReference type="ARBA" id="ARBA00023136"/>
    </source>
</evidence>
<gene>
    <name evidence="8" type="ORF">GSLYS_00008695001</name>
</gene>
<dbReference type="SUPFAM" id="SSF48317">
    <property type="entry name" value="Acid phosphatase/Vanadium-dependent haloperoxidase"/>
    <property type="match status" value="1"/>
</dbReference>
<feature type="transmembrane region" description="Helical" evidence="6">
    <location>
        <begin position="95"/>
        <end position="117"/>
    </location>
</feature>
<feature type="transmembrane region" description="Helical" evidence="6">
    <location>
        <begin position="176"/>
        <end position="193"/>
    </location>
</feature>
<dbReference type="EMBL" id="CAXITT010000180">
    <property type="protein sequence ID" value="CAL1534735.1"/>
    <property type="molecule type" value="Genomic_DNA"/>
</dbReference>
<evidence type="ECO:0000256" key="3">
    <source>
        <dbReference type="ARBA" id="ARBA00022692"/>
    </source>
</evidence>
<dbReference type="PANTHER" id="PTHR10165">
    <property type="entry name" value="LIPID PHOSPHATE PHOSPHATASE"/>
    <property type="match status" value="1"/>
</dbReference>
<dbReference type="SMART" id="SM00014">
    <property type="entry name" value="acidPPc"/>
    <property type="match status" value="1"/>
</dbReference>
<evidence type="ECO:0000313" key="9">
    <source>
        <dbReference type="Proteomes" id="UP001497497"/>
    </source>
</evidence>
<keyword evidence="4 6" id="KW-1133">Transmembrane helix</keyword>
<comment type="subcellular location">
    <subcellularLocation>
        <location evidence="1">Membrane</location>
        <topology evidence="1">Multi-pass membrane protein</topology>
    </subcellularLocation>
</comment>
<dbReference type="CDD" id="cd03384">
    <property type="entry name" value="PAP2_wunen"/>
    <property type="match status" value="1"/>
</dbReference>
<evidence type="ECO:0000259" key="7">
    <source>
        <dbReference type="SMART" id="SM00014"/>
    </source>
</evidence>
<protein>
    <recommendedName>
        <fullName evidence="7">Phosphatidic acid phosphatase type 2/haloperoxidase domain-containing protein</fullName>
    </recommendedName>
</protein>
<dbReference type="GO" id="GO:0008195">
    <property type="term" value="F:phosphatidate phosphatase activity"/>
    <property type="evidence" value="ECO:0007669"/>
    <property type="project" value="TreeGrafter"/>
</dbReference>
<name>A0AAV2HL20_LYMST</name>
<proteinExistence type="inferred from homology"/>
<dbReference type="InterPro" id="IPR043216">
    <property type="entry name" value="PAP-like"/>
</dbReference>
<comment type="similarity">
    <text evidence="2">Belongs to the PA-phosphatase related phosphoesterase family.</text>
</comment>
<evidence type="ECO:0000256" key="2">
    <source>
        <dbReference type="ARBA" id="ARBA00008816"/>
    </source>
</evidence>
<organism evidence="8 9">
    <name type="scientific">Lymnaea stagnalis</name>
    <name type="common">Great pond snail</name>
    <name type="synonym">Helix stagnalis</name>
    <dbReference type="NCBI Taxonomy" id="6523"/>
    <lineage>
        <taxon>Eukaryota</taxon>
        <taxon>Metazoa</taxon>
        <taxon>Spiralia</taxon>
        <taxon>Lophotrochozoa</taxon>
        <taxon>Mollusca</taxon>
        <taxon>Gastropoda</taxon>
        <taxon>Heterobranchia</taxon>
        <taxon>Euthyneura</taxon>
        <taxon>Panpulmonata</taxon>
        <taxon>Hygrophila</taxon>
        <taxon>Lymnaeoidea</taxon>
        <taxon>Lymnaeidae</taxon>
        <taxon>Lymnaea</taxon>
    </lineage>
</organism>
<reference evidence="8 9" key="1">
    <citation type="submission" date="2024-04" db="EMBL/GenBank/DDBJ databases">
        <authorList>
            <consortium name="Genoscope - CEA"/>
            <person name="William W."/>
        </authorList>
    </citation>
    <scope>NUCLEOTIDE SEQUENCE [LARGE SCALE GENOMIC DNA]</scope>
</reference>
<dbReference type="GO" id="GO:0046839">
    <property type="term" value="P:phospholipid dephosphorylation"/>
    <property type="evidence" value="ECO:0007669"/>
    <property type="project" value="TreeGrafter"/>
</dbReference>
<feature type="transmembrane region" description="Helical" evidence="6">
    <location>
        <begin position="205"/>
        <end position="225"/>
    </location>
</feature>
<dbReference type="GO" id="GO:0005886">
    <property type="term" value="C:plasma membrane"/>
    <property type="evidence" value="ECO:0007669"/>
    <property type="project" value="TreeGrafter"/>
</dbReference>
<keyword evidence="9" id="KW-1185">Reference proteome</keyword>
<keyword evidence="5 6" id="KW-0472">Membrane</keyword>
<evidence type="ECO:0000256" key="6">
    <source>
        <dbReference type="SAM" id="Phobius"/>
    </source>
</evidence>
<dbReference type="GO" id="GO:0007165">
    <property type="term" value="P:signal transduction"/>
    <property type="evidence" value="ECO:0007669"/>
    <property type="project" value="TreeGrafter"/>
</dbReference>
<feature type="transmembrane region" description="Helical" evidence="6">
    <location>
        <begin position="7"/>
        <end position="31"/>
    </location>
</feature>
<dbReference type="Proteomes" id="UP001497497">
    <property type="component" value="Unassembled WGS sequence"/>
</dbReference>
<accession>A0AAV2HL20</accession>
<feature type="transmembrane region" description="Helical" evidence="6">
    <location>
        <begin position="231"/>
        <end position="250"/>
    </location>
</feature>
<evidence type="ECO:0000256" key="4">
    <source>
        <dbReference type="ARBA" id="ARBA00022989"/>
    </source>
</evidence>
<dbReference type="InterPro" id="IPR036938">
    <property type="entry name" value="PAP2/HPO_sf"/>
</dbReference>
<dbReference type="Gene3D" id="1.20.144.10">
    <property type="entry name" value="Phosphatidic acid phosphatase type 2/haloperoxidase"/>
    <property type="match status" value="1"/>
</dbReference>
<evidence type="ECO:0000313" key="8">
    <source>
        <dbReference type="EMBL" id="CAL1534735.1"/>
    </source>
</evidence>
<dbReference type="GO" id="GO:0006644">
    <property type="term" value="P:phospholipid metabolic process"/>
    <property type="evidence" value="ECO:0007669"/>
    <property type="project" value="InterPro"/>
</dbReference>
<keyword evidence="3 6" id="KW-0812">Transmembrane</keyword>
<feature type="domain" description="Phosphatidic acid phosphatase type 2/haloperoxidase" evidence="7">
    <location>
        <begin position="108"/>
        <end position="250"/>
    </location>
</feature>
<evidence type="ECO:0000256" key="1">
    <source>
        <dbReference type="ARBA" id="ARBA00004141"/>
    </source>
</evidence>
<feature type="transmembrane region" description="Helical" evidence="6">
    <location>
        <begin position="51"/>
        <end position="74"/>
    </location>
</feature>
<dbReference type="Pfam" id="PF01569">
    <property type="entry name" value="PAP2"/>
    <property type="match status" value="1"/>
</dbReference>